<dbReference type="Gene3D" id="3.50.50.60">
    <property type="entry name" value="FAD/NAD(P)-binding domain"/>
    <property type="match status" value="1"/>
</dbReference>
<sequence>MASENAINYALRILKPVFNGEATSVELKKEAEESYAYAVHDTLNKTVFNYGGCNSWYVQANNWNPTNYPWSQAYMWYRSLFPIWSDWEIK</sequence>
<dbReference type="InterPro" id="IPR051209">
    <property type="entry name" value="FAD-bind_Monooxygenase_sf"/>
</dbReference>
<proteinExistence type="inferred from homology"/>
<feature type="non-terminal residue" evidence="3">
    <location>
        <position position="90"/>
    </location>
</feature>
<dbReference type="OrthoDB" id="74360at2759"/>
<gene>
    <name evidence="3" type="ORF">ACJ72_08678</name>
</gene>
<comment type="cofactor">
    <cofactor evidence="1">
        <name>FAD</name>
        <dbReference type="ChEBI" id="CHEBI:57692"/>
    </cofactor>
</comment>
<dbReference type="STRING" id="1658172.A0A1B7NJR3"/>
<dbReference type="AlphaFoldDB" id="A0A1B7NJR3"/>
<reference evidence="3 4" key="1">
    <citation type="submission" date="2015-07" db="EMBL/GenBank/DDBJ databases">
        <title>Emmonsia species relationships and genome sequence.</title>
        <authorList>
            <person name="Cuomo C.A."/>
            <person name="Schwartz I.S."/>
            <person name="Kenyon C."/>
            <person name="de Hoog G.S."/>
            <person name="Govender N.P."/>
            <person name="Botha A."/>
            <person name="Moreno L."/>
            <person name="de Vries M."/>
            <person name="Munoz J.F."/>
            <person name="Stielow J.B."/>
        </authorList>
    </citation>
    <scope>NUCLEOTIDE SEQUENCE [LARGE SCALE GENOMIC DNA]</scope>
    <source>
        <strain evidence="3 4">CBS 136260</strain>
    </source>
</reference>
<evidence type="ECO:0000256" key="1">
    <source>
        <dbReference type="ARBA" id="ARBA00001974"/>
    </source>
</evidence>
<evidence type="ECO:0000313" key="3">
    <source>
        <dbReference type="EMBL" id="OAX77028.1"/>
    </source>
</evidence>
<protein>
    <submittedName>
        <fullName evidence="3">Uncharacterized protein</fullName>
    </submittedName>
</protein>
<dbReference type="InterPro" id="IPR036188">
    <property type="entry name" value="FAD/NAD-bd_sf"/>
</dbReference>
<dbReference type="EMBL" id="LGUA01003627">
    <property type="protein sequence ID" value="OAX77028.1"/>
    <property type="molecule type" value="Genomic_DNA"/>
</dbReference>
<name>A0A1B7NJR3_9EURO</name>
<evidence type="ECO:0000313" key="4">
    <source>
        <dbReference type="Proteomes" id="UP000091918"/>
    </source>
</evidence>
<dbReference type="Proteomes" id="UP000091918">
    <property type="component" value="Unassembled WGS sequence"/>
</dbReference>
<accession>A0A1B7NJR3</accession>
<keyword evidence="4" id="KW-1185">Reference proteome</keyword>
<organism evidence="3 4">
    <name type="scientific">Emergomyces africanus</name>
    <dbReference type="NCBI Taxonomy" id="1955775"/>
    <lineage>
        <taxon>Eukaryota</taxon>
        <taxon>Fungi</taxon>
        <taxon>Dikarya</taxon>
        <taxon>Ascomycota</taxon>
        <taxon>Pezizomycotina</taxon>
        <taxon>Eurotiomycetes</taxon>
        <taxon>Eurotiomycetidae</taxon>
        <taxon>Onygenales</taxon>
        <taxon>Ajellomycetaceae</taxon>
        <taxon>Emergomyces</taxon>
    </lineage>
</organism>
<comment type="similarity">
    <text evidence="2">Belongs to the FAD-binding monooxygenase family.</text>
</comment>
<dbReference type="PANTHER" id="PTHR42877">
    <property type="entry name" value="L-ORNITHINE N(5)-MONOOXYGENASE-RELATED"/>
    <property type="match status" value="1"/>
</dbReference>
<comment type="caution">
    <text evidence="3">The sequence shown here is derived from an EMBL/GenBank/DDBJ whole genome shotgun (WGS) entry which is preliminary data.</text>
</comment>
<evidence type="ECO:0000256" key="2">
    <source>
        <dbReference type="ARBA" id="ARBA00010139"/>
    </source>
</evidence>
<dbReference type="PANTHER" id="PTHR42877:SF10">
    <property type="entry name" value="L-ORNITHINE N(5)-OXYGENASE"/>
    <property type="match status" value="1"/>
</dbReference>